<keyword evidence="2" id="KW-1185">Reference proteome</keyword>
<gene>
    <name evidence="1" type="ORF">L6452_21123</name>
</gene>
<comment type="caution">
    <text evidence="1">The sequence shown here is derived from an EMBL/GenBank/DDBJ whole genome shotgun (WGS) entry which is preliminary data.</text>
</comment>
<dbReference type="Proteomes" id="UP001055879">
    <property type="component" value="Linkage Group LG06"/>
</dbReference>
<dbReference type="EMBL" id="CM042052">
    <property type="protein sequence ID" value="KAI3720210.1"/>
    <property type="molecule type" value="Genomic_DNA"/>
</dbReference>
<accession>A0ACB9BE29</accession>
<name>A0ACB9BE29_ARCLA</name>
<reference evidence="2" key="1">
    <citation type="journal article" date="2022" name="Mol. Ecol. Resour.">
        <title>The genomes of chicory, endive, great burdock and yacon provide insights into Asteraceae palaeo-polyploidization history and plant inulin production.</title>
        <authorList>
            <person name="Fan W."/>
            <person name="Wang S."/>
            <person name="Wang H."/>
            <person name="Wang A."/>
            <person name="Jiang F."/>
            <person name="Liu H."/>
            <person name="Zhao H."/>
            <person name="Xu D."/>
            <person name="Zhang Y."/>
        </authorList>
    </citation>
    <scope>NUCLEOTIDE SEQUENCE [LARGE SCALE GENOMIC DNA]</scope>
    <source>
        <strain evidence="2">cv. Niubang</strain>
    </source>
</reference>
<evidence type="ECO:0000313" key="2">
    <source>
        <dbReference type="Proteomes" id="UP001055879"/>
    </source>
</evidence>
<organism evidence="1 2">
    <name type="scientific">Arctium lappa</name>
    <name type="common">Greater burdock</name>
    <name type="synonym">Lappa major</name>
    <dbReference type="NCBI Taxonomy" id="4217"/>
    <lineage>
        <taxon>Eukaryota</taxon>
        <taxon>Viridiplantae</taxon>
        <taxon>Streptophyta</taxon>
        <taxon>Embryophyta</taxon>
        <taxon>Tracheophyta</taxon>
        <taxon>Spermatophyta</taxon>
        <taxon>Magnoliopsida</taxon>
        <taxon>eudicotyledons</taxon>
        <taxon>Gunneridae</taxon>
        <taxon>Pentapetalae</taxon>
        <taxon>asterids</taxon>
        <taxon>campanulids</taxon>
        <taxon>Asterales</taxon>
        <taxon>Asteraceae</taxon>
        <taxon>Carduoideae</taxon>
        <taxon>Cardueae</taxon>
        <taxon>Arctiinae</taxon>
        <taxon>Arctium</taxon>
    </lineage>
</organism>
<reference evidence="1 2" key="2">
    <citation type="journal article" date="2022" name="Mol. Ecol. Resour.">
        <title>The genomes of chicory, endive, great burdock and yacon provide insights into Asteraceae paleo-polyploidization history and plant inulin production.</title>
        <authorList>
            <person name="Fan W."/>
            <person name="Wang S."/>
            <person name="Wang H."/>
            <person name="Wang A."/>
            <person name="Jiang F."/>
            <person name="Liu H."/>
            <person name="Zhao H."/>
            <person name="Xu D."/>
            <person name="Zhang Y."/>
        </authorList>
    </citation>
    <scope>NUCLEOTIDE SEQUENCE [LARGE SCALE GENOMIC DNA]</scope>
    <source>
        <strain evidence="2">cv. Niubang</strain>
    </source>
</reference>
<sequence length="71" mass="8306">MDKNGSFLREHEGKKSTRCLTYPLSVDFHLSDLLFTADHPQFRHHHHHHHHQSAKVRQVNQIIYCSAVGSH</sequence>
<evidence type="ECO:0000313" key="1">
    <source>
        <dbReference type="EMBL" id="KAI3720210.1"/>
    </source>
</evidence>
<protein>
    <submittedName>
        <fullName evidence="1">Uncharacterized protein</fullName>
    </submittedName>
</protein>
<proteinExistence type="predicted"/>